<keyword evidence="6 11" id="KW-0862">Zinc</keyword>
<sequence length="675" mass="77788">MKFGVDYYPEHISRSYWEWDAEKMQEAGIEVVRMAEFAWAKMEPAEGQYDFGWLDEAIVILGRRGIKTVLGTPTATPPVWIIERNPEILPVNLQGQRLGFGGRHHNCQSNETYRDHIRRFVREMAKHYNNNPHVIGWQTDNEFGNSHLQLCACDSCRSRFHQWLERKYGTIDALNDAWGTVFWSQTYSRFEQIPAPLPTPNSHNPSLLLDWRRFCSDLIVDFQKVQIDILRQECPNQFITHNFMGFFDKTDYFDLAKDLDFVSHDQYPMHFRDMRIPMTTPSHLSMALDLMRGTKQQSFWIMEQLAGPTGWELISSTPRPGQIRMWTYHSIAHGADTIVYFRWDTCLAGTEQYWHGILPHSRIPGRRFAEVKQTIQELSPYMEYFRGGSPKAEAGILFSYDQEWALQIQPHHPGLNYIELLRSYYKGFYDANVPVDIVSDKEDYSRYKVLVAPLLFLTHPDTCQKLYEYVSAGGHLVLSMRTGVKDWNNAVVPKMLPGEFSDLLGIAIEDYDCLRQFGQGLKWTKGAANIEEDVKLWSDIITLKGAESLAEYNRDFYANTPGITRNVYNKGRAYYVGSDLGPEMMARFIGEVSTASGVKGLMESPENVEVTRRCGHDGDYMFVINHNSEDASVKLQEAWEVLVGKEFVHGSVLTLAPYGVALIRRAYESEWKTEG</sequence>
<evidence type="ECO:0000259" key="12">
    <source>
        <dbReference type="Pfam" id="PF02449"/>
    </source>
</evidence>
<dbReference type="SUPFAM" id="SSF51445">
    <property type="entry name" value="(Trans)glycosidases"/>
    <property type="match status" value="1"/>
</dbReference>
<accession>A0A4R5KIT3</accession>
<evidence type="ECO:0000256" key="1">
    <source>
        <dbReference type="ARBA" id="ARBA00001412"/>
    </source>
</evidence>
<dbReference type="AlphaFoldDB" id="A0A4R5KIT3"/>
<feature type="binding site" evidence="10">
    <location>
        <position position="141"/>
    </location>
    <ligand>
        <name>substrate</name>
    </ligand>
</feature>
<feature type="binding site" evidence="11">
    <location>
        <position position="153"/>
    </location>
    <ligand>
        <name>Zn(2+)</name>
        <dbReference type="ChEBI" id="CHEBI:29105"/>
    </ligand>
</feature>
<dbReference type="PIRSF" id="PIRSF001084">
    <property type="entry name" value="B-galactosidase"/>
    <property type="match status" value="1"/>
</dbReference>
<feature type="domain" description="Glycoside hydrolase family 42 N-terminal" evidence="12">
    <location>
        <begin position="6"/>
        <end position="379"/>
    </location>
</feature>
<feature type="binding site" evidence="10">
    <location>
        <position position="311"/>
    </location>
    <ligand>
        <name>substrate</name>
    </ligand>
</feature>
<dbReference type="EC" id="3.2.1.23" evidence="3 8"/>
<evidence type="ECO:0000256" key="10">
    <source>
        <dbReference type="PIRSR" id="PIRSR001084-2"/>
    </source>
</evidence>
<dbReference type="Gene3D" id="3.40.50.880">
    <property type="match status" value="1"/>
</dbReference>
<evidence type="ECO:0000256" key="6">
    <source>
        <dbReference type="ARBA" id="ARBA00022833"/>
    </source>
</evidence>
<organism evidence="15 16">
    <name type="scientific">Paenibacillus piri</name>
    <dbReference type="NCBI Taxonomy" id="2547395"/>
    <lineage>
        <taxon>Bacteria</taxon>
        <taxon>Bacillati</taxon>
        <taxon>Bacillota</taxon>
        <taxon>Bacilli</taxon>
        <taxon>Bacillales</taxon>
        <taxon>Paenibacillaceae</taxon>
        <taxon>Paenibacillus</taxon>
    </lineage>
</organism>
<evidence type="ECO:0000256" key="8">
    <source>
        <dbReference type="PIRNR" id="PIRNR001084"/>
    </source>
</evidence>
<dbReference type="EMBL" id="SMRT01000014">
    <property type="protein sequence ID" value="TDF94200.1"/>
    <property type="molecule type" value="Genomic_DNA"/>
</dbReference>
<dbReference type="PANTHER" id="PTHR36447">
    <property type="entry name" value="BETA-GALACTOSIDASE GANA"/>
    <property type="match status" value="1"/>
</dbReference>
<comment type="caution">
    <text evidence="15">The sequence shown here is derived from an EMBL/GenBank/DDBJ whole genome shotgun (WGS) entry which is preliminary data.</text>
</comment>
<dbReference type="InterPro" id="IPR017853">
    <property type="entry name" value="GH"/>
</dbReference>
<evidence type="ECO:0000313" key="16">
    <source>
        <dbReference type="Proteomes" id="UP000295636"/>
    </source>
</evidence>
<dbReference type="GO" id="GO:0009341">
    <property type="term" value="C:beta-galactosidase complex"/>
    <property type="evidence" value="ECO:0007669"/>
    <property type="project" value="InterPro"/>
</dbReference>
<dbReference type="InterPro" id="IPR003476">
    <property type="entry name" value="Glyco_hydro_42"/>
</dbReference>
<dbReference type="GO" id="GO:0046872">
    <property type="term" value="F:metal ion binding"/>
    <property type="evidence" value="ECO:0007669"/>
    <property type="project" value="UniProtKB-KW"/>
</dbReference>
<name>A0A4R5KIT3_9BACL</name>
<dbReference type="SUPFAM" id="SSF52317">
    <property type="entry name" value="Class I glutamine amidotransferase-like"/>
    <property type="match status" value="1"/>
</dbReference>
<dbReference type="Pfam" id="PF02449">
    <property type="entry name" value="Glyco_hydro_42"/>
    <property type="match status" value="1"/>
</dbReference>
<evidence type="ECO:0000259" key="14">
    <source>
        <dbReference type="Pfam" id="PF08533"/>
    </source>
</evidence>
<dbReference type="Proteomes" id="UP000295636">
    <property type="component" value="Unassembled WGS sequence"/>
</dbReference>
<evidence type="ECO:0000256" key="2">
    <source>
        <dbReference type="ARBA" id="ARBA00005940"/>
    </source>
</evidence>
<comment type="similarity">
    <text evidence="2 8">Belongs to the glycosyl hydrolase 42 family.</text>
</comment>
<dbReference type="InterPro" id="IPR013780">
    <property type="entry name" value="Glyco_hydro_b"/>
</dbReference>
<dbReference type="InterPro" id="IPR013739">
    <property type="entry name" value="Beta_galactosidase_C"/>
</dbReference>
<comment type="catalytic activity">
    <reaction evidence="1 8">
        <text>Hydrolysis of terminal non-reducing beta-D-galactose residues in beta-D-galactosides.</text>
        <dbReference type="EC" id="3.2.1.23"/>
    </reaction>
</comment>
<protein>
    <recommendedName>
        <fullName evidence="3 8">Beta-galactosidase</fullName>
        <shortName evidence="8">Beta-gal</shortName>
        <ecNumber evidence="3 8">3.2.1.23</ecNumber>
    </recommendedName>
</protein>
<dbReference type="PANTHER" id="PTHR36447:SF2">
    <property type="entry name" value="BETA-GALACTOSIDASE YESZ"/>
    <property type="match status" value="1"/>
</dbReference>
<feature type="domain" description="Beta-galactosidase C-terminal" evidence="14">
    <location>
        <begin position="608"/>
        <end position="665"/>
    </location>
</feature>
<feature type="binding site" evidence="11">
    <location>
        <position position="156"/>
    </location>
    <ligand>
        <name>Zn(2+)</name>
        <dbReference type="ChEBI" id="CHEBI:29105"/>
    </ligand>
</feature>
<dbReference type="Pfam" id="PF08532">
    <property type="entry name" value="Glyco_hydro_42M"/>
    <property type="match status" value="1"/>
</dbReference>
<dbReference type="InterPro" id="IPR029062">
    <property type="entry name" value="Class_I_gatase-like"/>
</dbReference>
<dbReference type="Gene3D" id="2.60.40.1180">
    <property type="entry name" value="Golgi alpha-mannosidase II"/>
    <property type="match status" value="1"/>
</dbReference>
<dbReference type="CDD" id="cd03143">
    <property type="entry name" value="A4_beta-galactosidase_middle_domain"/>
    <property type="match status" value="1"/>
</dbReference>
<dbReference type="InterPro" id="IPR013738">
    <property type="entry name" value="Beta_galactosidase_Trimer"/>
</dbReference>
<evidence type="ECO:0000256" key="7">
    <source>
        <dbReference type="ARBA" id="ARBA00023295"/>
    </source>
</evidence>
<evidence type="ECO:0000259" key="13">
    <source>
        <dbReference type="Pfam" id="PF08532"/>
    </source>
</evidence>
<gene>
    <name evidence="15" type="ORF">E1757_24705</name>
</gene>
<reference evidence="15 16" key="1">
    <citation type="submission" date="2019-03" db="EMBL/GenBank/DDBJ databases">
        <title>This is whole genome sequence of Paenibacillus sp MS74 strain.</title>
        <authorList>
            <person name="Trinh H.N."/>
        </authorList>
    </citation>
    <scope>NUCLEOTIDE SEQUENCE [LARGE SCALE GENOMIC DNA]</scope>
    <source>
        <strain evidence="15 16">MS74</strain>
    </source>
</reference>
<dbReference type="Gene3D" id="3.20.20.80">
    <property type="entry name" value="Glycosidases"/>
    <property type="match status" value="1"/>
</dbReference>
<feature type="binding site" evidence="11">
    <location>
        <position position="151"/>
    </location>
    <ligand>
        <name>Zn(2+)</name>
        <dbReference type="ChEBI" id="CHEBI:29105"/>
    </ligand>
</feature>
<keyword evidence="16" id="KW-1185">Reference proteome</keyword>
<evidence type="ECO:0000256" key="9">
    <source>
        <dbReference type="PIRSR" id="PIRSR001084-1"/>
    </source>
</evidence>
<dbReference type="InterPro" id="IPR013529">
    <property type="entry name" value="Glyco_hydro_42_N"/>
</dbReference>
<dbReference type="OrthoDB" id="9800974at2"/>
<feature type="binding site" evidence="10">
    <location>
        <position position="103"/>
    </location>
    <ligand>
        <name>substrate</name>
    </ligand>
</feature>
<evidence type="ECO:0000256" key="4">
    <source>
        <dbReference type="ARBA" id="ARBA00022723"/>
    </source>
</evidence>
<evidence type="ECO:0000256" key="3">
    <source>
        <dbReference type="ARBA" id="ARBA00012756"/>
    </source>
</evidence>
<feature type="domain" description="Beta-galactosidase trimerisation" evidence="13">
    <location>
        <begin position="392"/>
        <end position="597"/>
    </location>
</feature>
<dbReference type="GO" id="GO:0006012">
    <property type="term" value="P:galactose metabolic process"/>
    <property type="evidence" value="ECO:0007669"/>
    <property type="project" value="InterPro"/>
</dbReference>
<feature type="active site" description="Proton donor" evidence="9">
    <location>
        <position position="142"/>
    </location>
</feature>
<keyword evidence="5 8" id="KW-0378">Hydrolase</keyword>
<feature type="binding site" evidence="11">
    <location>
        <position position="107"/>
    </location>
    <ligand>
        <name>Zn(2+)</name>
        <dbReference type="ChEBI" id="CHEBI:29105"/>
    </ligand>
</feature>
<evidence type="ECO:0000256" key="5">
    <source>
        <dbReference type="ARBA" id="ARBA00022801"/>
    </source>
</evidence>
<evidence type="ECO:0000313" key="15">
    <source>
        <dbReference type="EMBL" id="TDF94200.1"/>
    </source>
</evidence>
<proteinExistence type="inferred from homology"/>
<keyword evidence="7 8" id="KW-0326">Glycosidase</keyword>
<evidence type="ECO:0000256" key="11">
    <source>
        <dbReference type="PIRSR" id="PIRSR001084-3"/>
    </source>
</evidence>
<dbReference type="Pfam" id="PF08533">
    <property type="entry name" value="Glyco_hydro_42C"/>
    <property type="match status" value="1"/>
</dbReference>
<feature type="active site" description="Nucleophile" evidence="9">
    <location>
        <position position="303"/>
    </location>
</feature>
<keyword evidence="4 11" id="KW-0479">Metal-binding</keyword>
<dbReference type="GO" id="GO:0004565">
    <property type="term" value="F:beta-galactosidase activity"/>
    <property type="evidence" value="ECO:0007669"/>
    <property type="project" value="UniProtKB-EC"/>
</dbReference>